<dbReference type="PROSITE" id="PS50884">
    <property type="entry name" value="ZF_DOF_2"/>
    <property type="match status" value="1"/>
</dbReference>
<evidence type="ECO:0000256" key="9">
    <source>
        <dbReference type="RuleBase" id="RU369094"/>
    </source>
</evidence>
<dbReference type="Pfam" id="PF02701">
    <property type="entry name" value="Zn_ribbon_Dof"/>
    <property type="match status" value="1"/>
</dbReference>
<feature type="compositionally biased region" description="Basic and acidic residues" evidence="10">
    <location>
        <begin position="308"/>
        <end position="322"/>
    </location>
</feature>
<dbReference type="GO" id="GO:0005634">
    <property type="term" value="C:nucleus"/>
    <property type="evidence" value="ECO:0007669"/>
    <property type="project" value="UniProtKB-SubCell"/>
</dbReference>
<evidence type="ECO:0000256" key="6">
    <source>
        <dbReference type="ARBA" id="ARBA00023163"/>
    </source>
</evidence>
<feature type="compositionally biased region" description="Polar residues" evidence="10">
    <location>
        <begin position="323"/>
        <end position="332"/>
    </location>
</feature>
<evidence type="ECO:0000256" key="4">
    <source>
        <dbReference type="ARBA" id="ARBA00023015"/>
    </source>
</evidence>
<protein>
    <recommendedName>
        <fullName evidence="9">Dof zinc finger protein</fullName>
    </recommendedName>
</protein>
<dbReference type="InterPro" id="IPR003851">
    <property type="entry name" value="Znf_Dof"/>
</dbReference>
<keyword evidence="7 8" id="KW-0539">Nucleus</keyword>
<dbReference type="PROSITE" id="PS01361">
    <property type="entry name" value="ZF_DOF_1"/>
    <property type="match status" value="1"/>
</dbReference>
<evidence type="ECO:0000256" key="7">
    <source>
        <dbReference type="ARBA" id="ARBA00023242"/>
    </source>
</evidence>
<evidence type="ECO:0000256" key="5">
    <source>
        <dbReference type="ARBA" id="ARBA00023125"/>
    </source>
</evidence>
<evidence type="ECO:0000259" key="11">
    <source>
        <dbReference type="PROSITE" id="PS50884"/>
    </source>
</evidence>
<keyword evidence="6 9" id="KW-0804">Transcription</keyword>
<keyword evidence="13" id="KW-1185">Reference proteome</keyword>
<organism evidence="12 13">
    <name type="scientific">Paspalum notatum var. saurae</name>
    <dbReference type="NCBI Taxonomy" id="547442"/>
    <lineage>
        <taxon>Eukaryota</taxon>
        <taxon>Viridiplantae</taxon>
        <taxon>Streptophyta</taxon>
        <taxon>Embryophyta</taxon>
        <taxon>Tracheophyta</taxon>
        <taxon>Spermatophyta</taxon>
        <taxon>Magnoliopsida</taxon>
        <taxon>Liliopsida</taxon>
        <taxon>Poales</taxon>
        <taxon>Poaceae</taxon>
        <taxon>PACMAD clade</taxon>
        <taxon>Panicoideae</taxon>
        <taxon>Andropogonodae</taxon>
        <taxon>Paspaleae</taxon>
        <taxon>Paspalinae</taxon>
        <taxon>Paspalum</taxon>
    </lineage>
</organism>
<keyword evidence="2 8" id="KW-0863">Zinc-finger</keyword>
<reference evidence="12 13" key="1">
    <citation type="submission" date="2024-02" db="EMBL/GenBank/DDBJ databases">
        <title>High-quality chromosome-scale genome assembly of Pensacola bahiagrass (Paspalum notatum Flugge var. saurae).</title>
        <authorList>
            <person name="Vega J.M."/>
            <person name="Podio M."/>
            <person name="Orjuela J."/>
            <person name="Siena L.A."/>
            <person name="Pessino S.C."/>
            <person name="Combes M.C."/>
            <person name="Mariac C."/>
            <person name="Albertini E."/>
            <person name="Pupilli F."/>
            <person name="Ortiz J.P.A."/>
            <person name="Leblanc O."/>
        </authorList>
    </citation>
    <scope>NUCLEOTIDE SEQUENCE [LARGE SCALE GENOMIC DNA]</scope>
    <source>
        <strain evidence="12">R1</strain>
        <tissue evidence="12">Leaf</tissue>
    </source>
</reference>
<dbReference type="GO" id="GO:0003677">
    <property type="term" value="F:DNA binding"/>
    <property type="evidence" value="ECO:0007669"/>
    <property type="project" value="UniProtKB-UniRule"/>
</dbReference>
<evidence type="ECO:0000256" key="10">
    <source>
        <dbReference type="SAM" id="MobiDB-lite"/>
    </source>
</evidence>
<dbReference type="PANTHER" id="PTHR31992:SF316">
    <property type="entry name" value="DOF ZINC FINGER PROTEIN DOF1.2"/>
    <property type="match status" value="1"/>
</dbReference>
<gene>
    <name evidence="12" type="ORF">U9M48_034588</name>
</gene>
<dbReference type="InterPro" id="IPR045174">
    <property type="entry name" value="Dof"/>
</dbReference>
<feature type="region of interest" description="Disordered" evidence="10">
    <location>
        <begin position="290"/>
        <end position="332"/>
    </location>
</feature>
<name>A0AAQ3X754_PASNO</name>
<dbReference type="GO" id="GO:0003700">
    <property type="term" value="F:DNA-binding transcription factor activity"/>
    <property type="evidence" value="ECO:0007669"/>
    <property type="project" value="UniProtKB-UniRule"/>
</dbReference>
<evidence type="ECO:0000256" key="8">
    <source>
        <dbReference type="PROSITE-ProRule" id="PRU00071"/>
    </source>
</evidence>
<dbReference type="GO" id="GO:0008270">
    <property type="term" value="F:zinc ion binding"/>
    <property type="evidence" value="ECO:0007669"/>
    <property type="project" value="UniProtKB-KW"/>
</dbReference>
<dbReference type="AlphaFoldDB" id="A0AAQ3X754"/>
<feature type="compositionally biased region" description="Low complexity" evidence="10">
    <location>
        <begin position="9"/>
        <end position="19"/>
    </location>
</feature>
<keyword evidence="1 9" id="KW-0479">Metal-binding</keyword>
<dbReference type="Proteomes" id="UP001341281">
    <property type="component" value="Chromosome 08"/>
</dbReference>
<feature type="domain" description="Dof-type" evidence="11">
    <location>
        <begin position="37"/>
        <end position="91"/>
    </location>
</feature>
<evidence type="ECO:0000256" key="2">
    <source>
        <dbReference type="ARBA" id="ARBA00022771"/>
    </source>
</evidence>
<evidence type="ECO:0000313" key="13">
    <source>
        <dbReference type="Proteomes" id="UP001341281"/>
    </source>
</evidence>
<evidence type="ECO:0000313" key="12">
    <source>
        <dbReference type="EMBL" id="WVZ88026.1"/>
    </source>
</evidence>
<comment type="subcellular location">
    <subcellularLocation>
        <location evidence="8 9">Nucleus</location>
    </subcellularLocation>
</comment>
<keyword evidence="5 8" id="KW-0238">DNA-binding</keyword>
<proteinExistence type="predicted"/>
<dbReference type="PANTHER" id="PTHR31992">
    <property type="entry name" value="DOF ZINC FINGER PROTEIN DOF1.4-RELATED"/>
    <property type="match status" value="1"/>
</dbReference>
<evidence type="ECO:0000256" key="1">
    <source>
        <dbReference type="ARBA" id="ARBA00022723"/>
    </source>
</evidence>
<feature type="region of interest" description="Disordered" evidence="10">
    <location>
        <begin position="1"/>
        <end position="33"/>
    </location>
</feature>
<dbReference type="EMBL" id="CP144752">
    <property type="protein sequence ID" value="WVZ88026.1"/>
    <property type="molecule type" value="Genomic_DNA"/>
</dbReference>
<accession>A0AAQ3X754</accession>
<sequence length="332" mass="35831">MEGRNGMPKQQAKAQQAAAVASRGGELKQRPHHNEALRCPRCDSTNTKFCYYNNYSTTQPRYLCKACRRYWTQGGTLRDVPIGGNSRKNKHSSAALSSSAAAASSSSTTSSATMVITSSTHQLMMMMHTPTMTMDYPGTLPTFMSTSAVGESLEEHHVPLPFAPLSLSSNEAPGGSVTTASFLDMLGFLDDGNNSRSNGNGMVMEHPLPPFDAMPMQATQLAGPLQGQEVSNATTGGLLQWSSAQHRSFNDGGFVAGSSSTRVQQQKQQVGDHGGHQHEHKVTLMDYWTNNNGASRGPPEQLIPEQAESEHPDYMIDGDRGATTDQQGYCKV</sequence>
<keyword evidence="3 9" id="KW-0862">Zinc</keyword>
<comment type="function">
    <text evidence="9">Transcription factor that binds specifically to a 5'-AA[AG]G-3' consensus core sequence.</text>
</comment>
<keyword evidence="4 9" id="KW-0805">Transcription regulation</keyword>
<evidence type="ECO:0000256" key="3">
    <source>
        <dbReference type="ARBA" id="ARBA00022833"/>
    </source>
</evidence>